<dbReference type="Gene3D" id="1.10.443.10">
    <property type="entry name" value="Intergrase catalytic core"/>
    <property type="match status" value="1"/>
</dbReference>
<dbReference type="InterPro" id="IPR011010">
    <property type="entry name" value="DNA_brk_join_enz"/>
</dbReference>
<dbReference type="SUPFAM" id="SSF56349">
    <property type="entry name" value="DNA breaking-rejoining enzymes"/>
    <property type="match status" value="1"/>
</dbReference>
<name>A0A918TTQ6_9BACT</name>
<keyword evidence="2" id="KW-0238">DNA-binding</keyword>
<evidence type="ECO:0000313" key="6">
    <source>
        <dbReference type="Proteomes" id="UP000644507"/>
    </source>
</evidence>
<protein>
    <recommendedName>
        <fullName evidence="4">Tyr recombinase domain-containing protein</fullName>
    </recommendedName>
</protein>
<dbReference type="Proteomes" id="UP000644507">
    <property type="component" value="Unassembled WGS sequence"/>
</dbReference>
<sequence>MFDTQGKRLYLNEQERKNFRKAVSSLTCPAKQAFCLTILYTGCRPSEAANLRKEHFDFSQKSVVIKTLKQRGAHRLRILPIPNKLASRVAQLTHDLQAEDQIWKFSRTTSWRTIKTCMKKAGITGPQATSKGLRHAFATAHSCLGVPLPKIQRWMGHENFSNTAIYIDVLGKEERKLASRIWLKEDR</sequence>
<dbReference type="Pfam" id="PF00589">
    <property type="entry name" value="Phage_integrase"/>
    <property type="match status" value="1"/>
</dbReference>
<organism evidence="5 6">
    <name type="scientific">Roseibacillus persicicus</name>
    <dbReference type="NCBI Taxonomy" id="454148"/>
    <lineage>
        <taxon>Bacteria</taxon>
        <taxon>Pseudomonadati</taxon>
        <taxon>Verrucomicrobiota</taxon>
        <taxon>Verrucomicrobiia</taxon>
        <taxon>Verrucomicrobiales</taxon>
        <taxon>Verrucomicrobiaceae</taxon>
        <taxon>Roseibacillus</taxon>
    </lineage>
</organism>
<dbReference type="PANTHER" id="PTHR30349">
    <property type="entry name" value="PHAGE INTEGRASE-RELATED"/>
    <property type="match status" value="1"/>
</dbReference>
<reference evidence="5" key="2">
    <citation type="submission" date="2020-09" db="EMBL/GenBank/DDBJ databases">
        <authorList>
            <person name="Sun Q."/>
            <person name="Kim S."/>
        </authorList>
    </citation>
    <scope>NUCLEOTIDE SEQUENCE</scope>
    <source>
        <strain evidence="5">KCTC 12988</strain>
    </source>
</reference>
<evidence type="ECO:0000259" key="4">
    <source>
        <dbReference type="PROSITE" id="PS51898"/>
    </source>
</evidence>
<dbReference type="PROSITE" id="PS51898">
    <property type="entry name" value="TYR_RECOMBINASE"/>
    <property type="match status" value="1"/>
</dbReference>
<dbReference type="InterPro" id="IPR013762">
    <property type="entry name" value="Integrase-like_cat_sf"/>
</dbReference>
<dbReference type="GO" id="GO:0003677">
    <property type="term" value="F:DNA binding"/>
    <property type="evidence" value="ECO:0007669"/>
    <property type="project" value="UniProtKB-KW"/>
</dbReference>
<dbReference type="InterPro" id="IPR050090">
    <property type="entry name" value="Tyrosine_recombinase_XerCD"/>
</dbReference>
<comment type="similarity">
    <text evidence="1">Belongs to the 'phage' integrase family.</text>
</comment>
<accession>A0A918TTQ6</accession>
<reference evidence="5" key="1">
    <citation type="journal article" date="2014" name="Int. J. Syst. Evol. Microbiol.">
        <title>Complete genome sequence of Corynebacterium casei LMG S-19264T (=DSM 44701T), isolated from a smear-ripened cheese.</title>
        <authorList>
            <consortium name="US DOE Joint Genome Institute (JGI-PGF)"/>
            <person name="Walter F."/>
            <person name="Albersmeier A."/>
            <person name="Kalinowski J."/>
            <person name="Ruckert C."/>
        </authorList>
    </citation>
    <scope>NUCLEOTIDE SEQUENCE</scope>
    <source>
        <strain evidence="5">KCTC 12988</strain>
    </source>
</reference>
<proteinExistence type="inferred from homology"/>
<evidence type="ECO:0000256" key="1">
    <source>
        <dbReference type="ARBA" id="ARBA00008857"/>
    </source>
</evidence>
<dbReference type="InterPro" id="IPR002104">
    <property type="entry name" value="Integrase_catalytic"/>
</dbReference>
<comment type="caution">
    <text evidence="5">The sequence shown here is derived from an EMBL/GenBank/DDBJ whole genome shotgun (WGS) entry which is preliminary data.</text>
</comment>
<feature type="domain" description="Tyr recombinase" evidence="4">
    <location>
        <begin position="6"/>
        <end position="179"/>
    </location>
</feature>
<dbReference type="RefSeq" id="WP_189570189.1">
    <property type="nucleotide sequence ID" value="NZ_BMXI01000009.1"/>
</dbReference>
<evidence type="ECO:0000256" key="2">
    <source>
        <dbReference type="ARBA" id="ARBA00023125"/>
    </source>
</evidence>
<evidence type="ECO:0000256" key="3">
    <source>
        <dbReference type="ARBA" id="ARBA00023172"/>
    </source>
</evidence>
<dbReference type="PANTHER" id="PTHR30349:SF41">
    <property type="entry name" value="INTEGRASE_RECOMBINASE PROTEIN MJ0367-RELATED"/>
    <property type="match status" value="1"/>
</dbReference>
<dbReference type="GO" id="GO:0015074">
    <property type="term" value="P:DNA integration"/>
    <property type="evidence" value="ECO:0007669"/>
    <property type="project" value="InterPro"/>
</dbReference>
<dbReference type="AlphaFoldDB" id="A0A918TTQ6"/>
<dbReference type="GO" id="GO:0006310">
    <property type="term" value="P:DNA recombination"/>
    <property type="evidence" value="ECO:0007669"/>
    <property type="project" value="UniProtKB-KW"/>
</dbReference>
<keyword evidence="6" id="KW-1185">Reference proteome</keyword>
<keyword evidence="3" id="KW-0233">DNA recombination</keyword>
<dbReference type="EMBL" id="BMXI01000009">
    <property type="protein sequence ID" value="GHC56153.1"/>
    <property type="molecule type" value="Genomic_DNA"/>
</dbReference>
<gene>
    <name evidence="5" type="ORF">GCM10007100_23820</name>
</gene>
<evidence type="ECO:0000313" key="5">
    <source>
        <dbReference type="EMBL" id="GHC56153.1"/>
    </source>
</evidence>